<sequence>MARLLKAIPVTRSQDLAFKGSGQLVSDKHCRLVLNGKHTRFTQQVFPRDTLVVSKTNSFQVSQVISDTELRLTETLTDEAIDRINKSEAYKIIPHVNQSRLYEKVHERLNSGVCLVIFPEGGSHDRSEMLPLKGLNYFHPHRFRSRAVVSYGTPISVKPEWIKAYQLGGHFRREAIASLLEVGYEGLQSVTVNAPSYDVLMVH</sequence>
<evidence type="ECO:0000313" key="2">
    <source>
        <dbReference type="Proteomes" id="UP000009138"/>
    </source>
</evidence>
<evidence type="ECO:0008006" key="3">
    <source>
        <dbReference type="Google" id="ProtNLM"/>
    </source>
</evidence>
<dbReference type="GO" id="GO:0004366">
    <property type="term" value="F:glycerol-3-phosphate O-acyltransferase activity"/>
    <property type="evidence" value="ECO:0007669"/>
    <property type="project" value="TreeGrafter"/>
</dbReference>
<dbReference type="InterPro" id="IPR052744">
    <property type="entry name" value="GPAT/DAPAT"/>
</dbReference>
<name>I1CCM4_RHIO9</name>
<dbReference type="STRING" id="246409.I1CCM4"/>
<gene>
    <name evidence="1" type="ORF">RO3G_10915</name>
</gene>
<evidence type="ECO:0000313" key="1">
    <source>
        <dbReference type="EMBL" id="EIE86204.1"/>
    </source>
</evidence>
<organism evidence="1 2">
    <name type="scientific">Rhizopus delemar (strain RA 99-880 / ATCC MYA-4621 / FGSC 9543 / NRRL 43880)</name>
    <name type="common">Mucormycosis agent</name>
    <name type="synonym">Rhizopus arrhizus var. delemar</name>
    <dbReference type="NCBI Taxonomy" id="246409"/>
    <lineage>
        <taxon>Eukaryota</taxon>
        <taxon>Fungi</taxon>
        <taxon>Fungi incertae sedis</taxon>
        <taxon>Mucoromycota</taxon>
        <taxon>Mucoromycotina</taxon>
        <taxon>Mucoromycetes</taxon>
        <taxon>Mucorales</taxon>
        <taxon>Mucorineae</taxon>
        <taxon>Rhizopodaceae</taxon>
        <taxon>Rhizopus</taxon>
    </lineage>
</organism>
<dbReference type="EMBL" id="CH476739">
    <property type="protein sequence ID" value="EIE86204.1"/>
    <property type="molecule type" value="Genomic_DNA"/>
</dbReference>
<protein>
    <recommendedName>
        <fullName evidence="3">Phospholipid/glycerol acyltransferase domain-containing protein</fullName>
    </recommendedName>
</protein>
<dbReference type="Proteomes" id="UP000009138">
    <property type="component" value="Unassembled WGS sequence"/>
</dbReference>
<accession>I1CCM4</accession>
<dbReference type="AlphaFoldDB" id="I1CCM4"/>
<dbReference type="GO" id="GO:0008654">
    <property type="term" value="P:phospholipid biosynthetic process"/>
    <property type="evidence" value="ECO:0007669"/>
    <property type="project" value="TreeGrafter"/>
</dbReference>
<keyword evidence="2" id="KW-1185">Reference proteome</keyword>
<dbReference type="VEuPathDB" id="FungiDB:RO3G_10915"/>
<dbReference type="eggNOG" id="ENOG502QQ2N">
    <property type="taxonomic scope" value="Eukaryota"/>
</dbReference>
<dbReference type="GeneID" id="93617880"/>
<dbReference type="InParanoid" id="I1CCM4"/>
<reference evidence="1 2" key="1">
    <citation type="journal article" date="2009" name="PLoS Genet.">
        <title>Genomic analysis of the basal lineage fungus Rhizopus oryzae reveals a whole-genome duplication.</title>
        <authorList>
            <person name="Ma L.-J."/>
            <person name="Ibrahim A.S."/>
            <person name="Skory C."/>
            <person name="Grabherr M.G."/>
            <person name="Burger G."/>
            <person name="Butler M."/>
            <person name="Elias M."/>
            <person name="Idnurm A."/>
            <person name="Lang B.F."/>
            <person name="Sone T."/>
            <person name="Abe A."/>
            <person name="Calvo S.E."/>
            <person name="Corrochano L.M."/>
            <person name="Engels R."/>
            <person name="Fu J."/>
            <person name="Hansberg W."/>
            <person name="Kim J.-M."/>
            <person name="Kodira C.D."/>
            <person name="Koehrsen M.J."/>
            <person name="Liu B."/>
            <person name="Miranda-Saavedra D."/>
            <person name="O'Leary S."/>
            <person name="Ortiz-Castellanos L."/>
            <person name="Poulter R."/>
            <person name="Rodriguez-Romero J."/>
            <person name="Ruiz-Herrera J."/>
            <person name="Shen Y.-Q."/>
            <person name="Zeng Q."/>
            <person name="Galagan J."/>
            <person name="Birren B.W."/>
            <person name="Cuomo C.A."/>
            <person name="Wickes B.L."/>
        </authorList>
    </citation>
    <scope>NUCLEOTIDE SEQUENCE [LARGE SCALE GENOMIC DNA]</scope>
    <source>
        <strain evidence="2">RA 99-880 / ATCC MYA-4621 / FGSC 9543 / NRRL 43880</strain>
    </source>
</reference>
<dbReference type="PANTHER" id="PTHR31605:SF0">
    <property type="entry name" value="GLYCEROL-3-PHOSPHATE O-ACYLTRANSFERASE 1"/>
    <property type="match status" value="1"/>
</dbReference>
<dbReference type="GO" id="GO:0016287">
    <property type="term" value="F:glycerone-phosphate O-acyltransferase activity"/>
    <property type="evidence" value="ECO:0007669"/>
    <property type="project" value="TreeGrafter"/>
</dbReference>
<dbReference type="RefSeq" id="XP_067521600.1">
    <property type="nucleotide sequence ID" value="XM_067665499.1"/>
</dbReference>
<proteinExistence type="predicted"/>
<dbReference type="PANTHER" id="PTHR31605">
    <property type="entry name" value="GLYCEROL-3-PHOSPHATE O-ACYLTRANSFERASE 1"/>
    <property type="match status" value="1"/>
</dbReference>
<dbReference type="SUPFAM" id="SSF69593">
    <property type="entry name" value="Glycerol-3-phosphate (1)-acyltransferase"/>
    <property type="match status" value="1"/>
</dbReference>